<dbReference type="Pfam" id="PF13879">
    <property type="entry name" value="Hmw_CFAP97"/>
    <property type="match status" value="1"/>
</dbReference>
<organism evidence="3 4">
    <name type="scientific">Euplotes crassus</name>
    <dbReference type="NCBI Taxonomy" id="5936"/>
    <lineage>
        <taxon>Eukaryota</taxon>
        <taxon>Sar</taxon>
        <taxon>Alveolata</taxon>
        <taxon>Ciliophora</taxon>
        <taxon>Intramacronucleata</taxon>
        <taxon>Spirotrichea</taxon>
        <taxon>Hypotrichia</taxon>
        <taxon>Euplotida</taxon>
        <taxon>Euplotidae</taxon>
        <taxon>Moneuplotes</taxon>
    </lineage>
</organism>
<evidence type="ECO:0000256" key="1">
    <source>
        <dbReference type="ARBA" id="ARBA00008315"/>
    </source>
</evidence>
<name>A0AAD2D180_EUPCR</name>
<sequence length="271" mass="31810">MKVKKITSVVNTVESKRCDLNRKLRQNNLMTEIKKRERNISQQNQKMFQRLASIVSRPNQIRFEGKGPNSLNFGRRKSEMRRIMKSNIDILKNIKNAKPALPIKDLQKRFLKNEKYKTIVSTYDEYGKKEDPVERYMHQVYYDVSPSPRKKIDQGSSRATFKPRTKRKGSIDAKKMRWTGAKEYPGVRSFQFSPSKERSDTQRPSMFPSISDLKERFMSVDQFNSMISNEMADIRKIKKGKKKCLKSVQQVFQNHEPSTQDHIFSTSMNVV</sequence>
<comment type="caution">
    <text evidence="3">The sequence shown here is derived from an EMBL/GenBank/DDBJ whole genome shotgun (WGS) entry which is preliminary data.</text>
</comment>
<protein>
    <submittedName>
        <fullName evidence="3">Uncharacterized protein</fullName>
    </submittedName>
</protein>
<accession>A0AAD2D180</accession>
<keyword evidence="4" id="KW-1185">Reference proteome</keyword>
<dbReference type="Proteomes" id="UP001295684">
    <property type="component" value="Unassembled WGS sequence"/>
</dbReference>
<proteinExistence type="inferred from homology"/>
<evidence type="ECO:0000256" key="2">
    <source>
        <dbReference type="SAM" id="MobiDB-lite"/>
    </source>
</evidence>
<reference evidence="3" key="1">
    <citation type="submission" date="2023-07" db="EMBL/GenBank/DDBJ databases">
        <authorList>
            <consortium name="AG Swart"/>
            <person name="Singh M."/>
            <person name="Singh A."/>
            <person name="Seah K."/>
            <person name="Emmerich C."/>
        </authorList>
    </citation>
    <scope>NUCLEOTIDE SEQUENCE</scope>
    <source>
        <strain evidence="3">DP1</strain>
    </source>
</reference>
<evidence type="ECO:0000313" key="3">
    <source>
        <dbReference type="EMBL" id="CAI2376535.1"/>
    </source>
</evidence>
<dbReference type="EMBL" id="CAMPGE010018097">
    <property type="protein sequence ID" value="CAI2376535.1"/>
    <property type="molecule type" value="Genomic_DNA"/>
</dbReference>
<comment type="similarity">
    <text evidence="1">Belongs to the CFAP97 family.</text>
</comment>
<dbReference type="InterPro" id="IPR029488">
    <property type="entry name" value="Hmw/CFAP97"/>
</dbReference>
<gene>
    <name evidence="3" type="ORF">ECRASSUSDP1_LOCUS17905</name>
</gene>
<dbReference type="AlphaFoldDB" id="A0AAD2D180"/>
<feature type="region of interest" description="Disordered" evidence="2">
    <location>
        <begin position="147"/>
        <end position="171"/>
    </location>
</feature>
<evidence type="ECO:0000313" key="4">
    <source>
        <dbReference type="Proteomes" id="UP001295684"/>
    </source>
</evidence>